<feature type="binding site" evidence="11">
    <location>
        <position position="116"/>
    </location>
    <ligand>
        <name>ATP</name>
        <dbReference type="ChEBI" id="CHEBI:30616"/>
    </ligand>
</feature>
<dbReference type="Proteomes" id="UP000001661">
    <property type="component" value="Chromosome"/>
</dbReference>
<gene>
    <name evidence="11" type="primary">thiM</name>
    <name evidence="12" type="ordered locus">Acear_2046</name>
</gene>
<evidence type="ECO:0000256" key="1">
    <source>
        <dbReference type="ARBA" id="ARBA00001771"/>
    </source>
</evidence>
<keyword evidence="9 11" id="KW-0460">Magnesium</keyword>
<dbReference type="InterPro" id="IPR029056">
    <property type="entry name" value="Ribokinase-like"/>
</dbReference>
<feature type="binding site" evidence="11">
    <location>
        <position position="162"/>
    </location>
    <ligand>
        <name>ATP</name>
        <dbReference type="ChEBI" id="CHEBI:30616"/>
    </ligand>
</feature>
<evidence type="ECO:0000256" key="6">
    <source>
        <dbReference type="ARBA" id="ARBA00022741"/>
    </source>
</evidence>
<proteinExistence type="inferred from homology"/>
<dbReference type="RefSeq" id="WP_013278979.1">
    <property type="nucleotide sequence ID" value="NC_014378.1"/>
</dbReference>
<dbReference type="GO" id="GO:0005524">
    <property type="term" value="F:ATP binding"/>
    <property type="evidence" value="ECO:0007669"/>
    <property type="project" value="UniProtKB-UniRule"/>
</dbReference>
<evidence type="ECO:0000313" key="12">
    <source>
        <dbReference type="EMBL" id="ADL13536.1"/>
    </source>
</evidence>
<dbReference type="SUPFAM" id="SSF53613">
    <property type="entry name" value="Ribokinase-like"/>
    <property type="match status" value="1"/>
</dbReference>
<dbReference type="eggNOG" id="COG2145">
    <property type="taxonomic scope" value="Bacteria"/>
</dbReference>
<feature type="binding site" evidence="11">
    <location>
        <position position="40"/>
    </location>
    <ligand>
        <name>substrate</name>
    </ligand>
</feature>
<evidence type="ECO:0000256" key="10">
    <source>
        <dbReference type="ARBA" id="ARBA00022977"/>
    </source>
</evidence>
<dbReference type="PRINTS" id="PR01099">
    <property type="entry name" value="HYETHTZKNASE"/>
</dbReference>
<dbReference type="EMBL" id="CP002105">
    <property type="protein sequence ID" value="ADL13536.1"/>
    <property type="molecule type" value="Genomic_DNA"/>
</dbReference>
<evidence type="ECO:0000256" key="8">
    <source>
        <dbReference type="ARBA" id="ARBA00022840"/>
    </source>
</evidence>
<dbReference type="PIRSF" id="PIRSF000513">
    <property type="entry name" value="Thz_kinase"/>
    <property type="match status" value="1"/>
</dbReference>
<dbReference type="Gene3D" id="3.40.1190.20">
    <property type="match status" value="1"/>
</dbReference>
<dbReference type="InterPro" id="IPR000417">
    <property type="entry name" value="Hyethyz_kinase"/>
</dbReference>
<dbReference type="HOGENOM" id="CLU_019943_0_1_9"/>
<evidence type="ECO:0000313" key="13">
    <source>
        <dbReference type="Proteomes" id="UP000001661"/>
    </source>
</evidence>
<evidence type="ECO:0000256" key="11">
    <source>
        <dbReference type="HAMAP-Rule" id="MF_00228"/>
    </source>
</evidence>
<sequence length="261" mass="27565">MQETLSRIREEKPLVHQITNYVTVNDAANITLYWGGLPVMADAKEEVAEMVQAAQALVLNIGTLNQRQVSSMIKAGKQANRSGIPVILDPVGVGATTFRTETARRILDELQVAVIKGNQGEISILAEGQGEVRGVESVGDYEELVANAQGLAAAEEAVVVVSGTKDIVTDGETVYKVNNGHPLLGEIVGTGCMLGSTLGVFTGVSDDYLAASLTAVTAYGIAGEIASKKASKPASYKTAFMDSISELTDETVINHEEITKL</sequence>
<evidence type="ECO:0000256" key="7">
    <source>
        <dbReference type="ARBA" id="ARBA00022777"/>
    </source>
</evidence>
<keyword evidence="7 11" id="KW-0418">Kinase</keyword>
<organism evidence="12 13">
    <name type="scientific">Acetohalobium arabaticum (strain ATCC 49924 / DSM 5501 / Z-7288)</name>
    <dbReference type="NCBI Taxonomy" id="574087"/>
    <lineage>
        <taxon>Bacteria</taxon>
        <taxon>Bacillati</taxon>
        <taxon>Bacillota</taxon>
        <taxon>Clostridia</taxon>
        <taxon>Halanaerobiales</taxon>
        <taxon>Halobacteroidaceae</taxon>
        <taxon>Acetohalobium</taxon>
    </lineage>
</organism>
<dbReference type="HAMAP" id="MF_00228">
    <property type="entry name" value="Thz_kinase"/>
    <property type="match status" value="1"/>
</dbReference>
<dbReference type="GO" id="GO:0009228">
    <property type="term" value="P:thiamine biosynthetic process"/>
    <property type="evidence" value="ECO:0007669"/>
    <property type="project" value="UniProtKB-KW"/>
</dbReference>
<dbReference type="GO" id="GO:0004417">
    <property type="term" value="F:hydroxyethylthiazole kinase activity"/>
    <property type="evidence" value="ECO:0007669"/>
    <property type="project" value="UniProtKB-UniRule"/>
</dbReference>
<evidence type="ECO:0000256" key="3">
    <source>
        <dbReference type="ARBA" id="ARBA00004868"/>
    </source>
</evidence>
<dbReference type="NCBIfam" id="NF006830">
    <property type="entry name" value="PRK09355.1"/>
    <property type="match status" value="1"/>
</dbReference>
<comment type="function">
    <text evidence="11">Catalyzes the phosphorylation of the hydroxyl group of 4-methyl-5-beta-hydroxyethylthiazole (THZ).</text>
</comment>
<evidence type="ECO:0000256" key="2">
    <source>
        <dbReference type="ARBA" id="ARBA00001946"/>
    </source>
</evidence>
<dbReference type="OrthoDB" id="9778146at2"/>
<dbReference type="AlphaFoldDB" id="D9QT36"/>
<comment type="pathway">
    <text evidence="3 11">Cofactor biosynthesis; thiamine diphosphate biosynthesis; 4-methyl-5-(2-phosphoethyl)-thiazole from 5-(2-hydroxyethyl)-4-methylthiazole: step 1/1.</text>
</comment>
<dbReference type="Pfam" id="PF02110">
    <property type="entry name" value="HK"/>
    <property type="match status" value="1"/>
</dbReference>
<dbReference type="KEGG" id="aar:Acear_2046"/>
<comment type="cofactor">
    <cofactor evidence="2 11">
        <name>Mg(2+)</name>
        <dbReference type="ChEBI" id="CHEBI:18420"/>
    </cofactor>
</comment>
<dbReference type="EC" id="2.7.1.50" evidence="11"/>
<evidence type="ECO:0000256" key="5">
    <source>
        <dbReference type="ARBA" id="ARBA00022723"/>
    </source>
</evidence>
<dbReference type="CDD" id="cd01170">
    <property type="entry name" value="THZ_kinase"/>
    <property type="match status" value="1"/>
</dbReference>
<evidence type="ECO:0000256" key="4">
    <source>
        <dbReference type="ARBA" id="ARBA00022679"/>
    </source>
</evidence>
<dbReference type="NCBIfam" id="TIGR00694">
    <property type="entry name" value="thiM"/>
    <property type="match status" value="1"/>
</dbReference>
<dbReference type="STRING" id="574087.Acear_2046"/>
<dbReference type="GO" id="GO:0000287">
    <property type="term" value="F:magnesium ion binding"/>
    <property type="evidence" value="ECO:0007669"/>
    <property type="project" value="UniProtKB-UniRule"/>
</dbReference>
<dbReference type="UniPathway" id="UPA00060">
    <property type="reaction ID" value="UER00139"/>
</dbReference>
<keyword evidence="6 11" id="KW-0547">Nucleotide-binding</keyword>
<keyword evidence="13" id="KW-1185">Reference proteome</keyword>
<comment type="catalytic activity">
    <reaction evidence="1 11">
        <text>5-(2-hydroxyethyl)-4-methylthiazole + ATP = 4-methyl-5-(2-phosphooxyethyl)-thiazole + ADP + H(+)</text>
        <dbReference type="Rhea" id="RHEA:24212"/>
        <dbReference type="ChEBI" id="CHEBI:15378"/>
        <dbReference type="ChEBI" id="CHEBI:17957"/>
        <dbReference type="ChEBI" id="CHEBI:30616"/>
        <dbReference type="ChEBI" id="CHEBI:58296"/>
        <dbReference type="ChEBI" id="CHEBI:456216"/>
        <dbReference type="EC" id="2.7.1.50"/>
    </reaction>
</comment>
<feature type="binding site" evidence="11">
    <location>
        <position position="189"/>
    </location>
    <ligand>
        <name>substrate</name>
    </ligand>
</feature>
<keyword evidence="8 11" id="KW-0067">ATP-binding</keyword>
<keyword evidence="10 11" id="KW-0784">Thiamine biosynthesis</keyword>
<accession>D9QT36</accession>
<dbReference type="GO" id="GO:0009229">
    <property type="term" value="P:thiamine diphosphate biosynthetic process"/>
    <property type="evidence" value="ECO:0007669"/>
    <property type="project" value="UniProtKB-UniRule"/>
</dbReference>
<keyword evidence="4 11" id="KW-0808">Transferase</keyword>
<evidence type="ECO:0000256" key="9">
    <source>
        <dbReference type="ARBA" id="ARBA00022842"/>
    </source>
</evidence>
<name>D9QT36_ACEAZ</name>
<protein>
    <recommendedName>
        <fullName evidence="11">Hydroxyethylthiazole kinase</fullName>
        <ecNumber evidence="11">2.7.1.50</ecNumber>
    </recommendedName>
    <alternativeName>
        <fullName evidence="11">4-methyl-5-beta-hydroxyethylthiazole kinase</fullName>
        <shortName evidence="11">TH kinase</shortName>
        <shortName evidence="11">Thz kinase</shortName>
    </alternativeName>
</protein>
<keyword evidence="5 11" id="KW-0479">Metal-binding</keyword>
<reference evidence="12 13" key="1">
    <citation type="journal article" date="2010" name="Stand. Genomic Sci.">
        <title>Complete genome sequence of Acetohalobium arabaticum type strain (Z-7288).</title>
        <authorList>
            <person name="Sikorski J."/>
            <person name="Lapidus A."/>
            <person name="Chertkov O."/>
            <person name="Lucas S."/>
            <person name="Copeland A."/>
            <person name="Glavina Del Rio T."/>
            <person name="Nolan M."/>
            <person name="Tice H."/>
            <person name="Cheng J.F."/>
            <person name="Han C."/>
            <person name="Brambilla E."/>
            <person name="Pitluck S."/>
            <person name="Liolios K."/>
            <person name="Ivanova N."/>
            <person name="Mavromatis K."/>
            <person name="Mikhailova N."/>
            <person name="Pati A."/>
            <person name="Bruce D."/>
            <person name="Detter C."/>
            <person name="Tapia R."/>
            <person name="Goodwin L."/>
            <person name="Chen A."/>
            <person name="Palaniappan K."/>
            <person name="Land M."/>
            <person name="Hauser L."/>
            <person name="Chang Y.J."/>
            <person name="Jeffries C.D."/>
            <person name="Rohde M."/>
            <person name="Goker M."/>
            <person name="Spring S."/>
            <person name="Woyke T."/>
            <person name="Bristow J."/>
            <person name="Eisen J.A."/>
            <person name="Markowitz V."/>
            <person name="Hugenholtz P."/>
            <person name="Kyrpides N.C."/>
            <person name="Klenk H.P."/>
        </authorList>
    </citation>
    <scope>NUCLEOTIDE SEQUENCE [LARGE SCALE GENOMIC DNA]</scope>
    <source>
        <strain evidence="13">ATCC 49924 / DSM 5501 / Z-7288</strain>
    </source>
</reference>
<comment type="similarity">
    <text evidence="11">Belongs to the Thz kinase family.</text>
</comment>